<protein>
    <submittedName>
        <fullName evidence="1">17281_t:CDS:1</fullName>
    </submittedName>
</protein>
<sequence length="241" mass="28100">MAPSILQSGSVTSPAPLIQRNNRNSLFRISSIPSYSILVAATEIPHLTNCKYSENNDIDIDDERIFLEKKVHPSQEDVRMFEKIAEKLGSPAFEAFLNQRVSLTTEQMNKIEIARLQANVEKLPPRYPSQDSYLRKDIHNLYFTSLHTSLNRLENPSFQQQRYCMSNEKEETLYAQRIFKRVSRALKLRMVSQDADLISSEQKKEIRFKEVEENLNQLVDRFPRFDNQRVVFRNATSVDVK</sequence>
<accession>A0A9N9D4G2</accession>
<comment type="caution">
    <text evidence="1">The sequence shown here is derived from an EMBL/GenBank/DDBJ whole genome shotgun (WGS) entry which is preliminary data.</text>
</comment>
<gene>
    <name evidence="1" type="ORF">AMORRO_LOCUS8736</name>
</gene>
<evidence type="ECO:0000313" key="1">
    <source>
        <dbReference type="EMBL" id="CAG8622815.1"/>
    </source>
</evidence>
<keyword evidence="2" id="KW-1185">Reference proteome</keyword>
<evidence type="ECO:0000313" key="2">
    <source>
        <dbReference type="Proteomes" id="UP000789342"/>
    </source>
</evidence>
<reference evidence="1" key="1">
    <citation type="submission" date="2021-06" db="EMBL/GenBank/DDBJ databases">
        <authorList>
            <person name="Kallberg Y."/>
            <person name="Tangrot J."/>
            <person name="Rosling A."/>
        </authorList>
    </citation>
    <scope>NUCLEOTIDE SEQUENCE</scope>
    <source>
        <strain evidence="1">CL551</strain>
    </source>
</reference>
<dbReference type="AlphaFoldDB" id="A0A9N9D4G2"/>
<proteinExistence type="predicted"/>
<dbReference type="OrthoDB" id="2363516at2759"/>
<dbReference type="Proteomes" id="UP000789342">
    <property type="component" value="Unassembled WGS sequence"/>
</dbReference>
<dbReference type="EMBL" id="CAJVPV010007776">
    <property type="protein sequence ID" value="CAG8622815.1"/>
    <property type="molecule type" value="Genomic_DNA"/>
</dbReference>
<organism evidence="1 2">
    <name type="scientific">Acaulospora morrowiae</name>
    <dbReference type="NCBI Taxonomy" id="94023"/>
    <lineage>
        <taxon>Eukaryota</taxon>
        <taxon>Fungi</taxon>
        <taxon>Fungi incertae sedis</taxon>
        <taxon>Mucoromycota</taxon>
        <taxon>Glomeromycotina</taxon>
        <taxon>Glomeromycetes</taxon>
        <taxon>Diversisporales</taxon>
        <taxon>Acaulosporaceae</taxon>
        <taxon>Acaulospora</taxon>
    </lineage>
</organism>
<name>A0A9N9D4G2_9GLOM</name>